<keyword evidence="1" id="KW-0343">GTPase activation</keyword>
<keyword evidence="5" id="KW-1185">Reference proteome</keyword>
<dbReference type="OrthoDB" id="19311at2759"/>
<dbReference type="InterPro" id="IPR027107">
    <property type="entry name" value="Tuberin/Ral-act_asu"/>
</dbReference>
<dbReference type="PANTHER" id="PTHR10063">
    <property type="entry name" value="TUBERIN"/>
    <property type="match status" value="1"/>
</dbReference>
<dbReference type="FunFam" id="3.40.50.11210:FF:000007">
    <property type="entry name" value="Tuberous sclerosis 2"/>
    <property type="match status" value="1"/>
</dbReference>
<dbReference type="PANTHER" id="PTHR10063:SF0">
    <property type="entry name" value="TUBERIN"/>
    <property type="match status" value="1"/>
</dbReference>
<evidence type="ECO:0000259" key="3">
    <source>
        <dbReference type="PROSITE" id="PS50085"/>
    </source>
</evidence>
<dbReference type="STRING" id="97972.A0A2V1DJL6"/>
<name>A0A2V1DJL6_9PLEO</name>
<dbReference type="Pfam" id="PF03542">
    <property type="entry name" value="Tuberin"/>
    <property type="match status" value="1"/>
</dbReference>
<feature type="compositionally biased region" description="Low complexity" evidence="2">
    <location>
        <begin position="1562"/>
        <end position="1581"/>
    </location>
</feature>
<feature type="compositionally biased region" description="Basic and acidic residues" evidence="2">
    <location>
        <begin position="7"/>
        <end position="19"/>
    </location>
</feature>
<feature type="compositionally biased region" description="Low complexity" evidence="2">
    <location>
        <begin position="46"/>
        <end position="58"/>
    </location>
</feature>
<sequence length="1617" mass="181221">MSPPVPPEEHGPRTPDRRSSSAALFGAFRSLTSGRLKSPTPPPSTSPATYTPRPASTPVLTPTPTHSASVGELGGSSGTRAADGSLRRIAEQVRQRHGRPVIGGPPELAELIEQLESSRPFSERAAAVEKICTILSGYAVEHVLDLWARASDLLLPEQPDETAQVGYRLLHACVLLPKLSALERNVFFDAASLRKHDRSFHRRLQIISDLTKNGREVEACESSLPHFLHTSFPICFKQSNEAHKANHRKASTKPLQEADNLAKLFNYTIDICKFNSKVFSDDDLDLLLKRAITICQMTTQLHDIENCIRLFDTLITYVHIPNRSLRPCLEVLCAVDDKIQPLTKQTWNTLSNLFKSHVGQAAISALLHTLIEGPVKKNRESSAYRGIIRVLQRLLLEDGRNGLPVVPLSSLFPALKSSISKPHKTQEEFVIGLLNGILGEDRLQQLLITEVDWTDLRDTIYICTERDDERLRARAEGSQHERPGSLNGHDHLSPATNGTASSSASTDDHDLDAISNLDLASPTPRGETNYRKPDDRIFNVYLKLANISESLDYIQKDAVMELFMRFVHRLSDSTAESLIKYYVEERYFHPSNIDWLSVCRSLVTGVLKDSSRPRSLRLLSISTLRETYNTVETLCPLESVLECQSLLLDNIEFERDIKVLNALVDFAVDVAERASYDRFSTTVELLNRRLERSVVSHPPLLESNHSNATSSFRRRSERSLGSCCNVVATAFVRLFMRSIKTSAQKTRLLYEILRGIAGADKFETDSRLTVLRLLFRLRADSTHAVTINKSAEGESLAAVLARTEETATMMDNGDLAAISQGKSPGSPQLSLNRQSGRYASVTGRPLKPVPPLWMYPGPNGLPEEPSSEASHTVFSHIDAGQYPLNDDILDMEITLWLELCISLLQHSTDWEIYSYVVVHLGPQLSNQSLVRSCIPQLKMLRSVTCERIRNSSFREPPQYTFLKKADVAVCLFHILTVLISYHDYYEKSEEDDLVKAFIHGIGTWDRTSKWCIHALSVCCLEVPLSVSKSLDTIVQKMSQIVTKPTTAIHILDFLTSMARMPDLYKNFREDEFKMVFGVSFRYLQHIRDQRDRTLASNHVQSGHRSLRHSGIAREQASSPDLGLNSKNPAEEDLPQYLYSLAYHVIAFWFMALKMEDRPKFMSWIARSLRFTDSMGKQADLEEQGQVIVDMMSSVAYTDRDETTRDANFANPGDGEIWKKTWIVGQSLITIETAARSGVSQITSRRPCGTRYLSIRPLLAPAPRHQAPLTFGLASDAFYSTTYVGILPDDIFQTFFASMNNFSDPPIPLPDNDMTRRAISTFDRISAIDSYKVGVVYIGQGQTNEREILMNDIGSPAYTSFVSDLGTLCRLKDAKFNTGGLDTRDDADGEFTYAWRDRCIELVFHITTMMPTNPDDDMTYPNKKKHIGNDFVNIIFNDSGLPYDFDTFPSAFNYVHIVISPESQASFVDRRLDSDIEGKNRYYKVQVISKPGFPDISPAAEPKILAGKHIAGYCRLIAINACVFSQVWFIKDGGDSVSSWRNRLREINRLRERYGANEAATMASAASPSSPSQQQALSSPPSRDNNLATQFQRTSIVTHISENTNRSSITSSSHDAIP</sequence>
<evidence type="ECO:0000313" key="5">
    <source>
        <dbReference type="Proteomes" id="UP000244855"/>
    </source>
</evidence>
<dbReference type="SUPFAM" id="SSF48371">
    <property type="entry name" value="ARM repeat"/>
    <property type="match status" value="1"/>
</dbReference>
<dbReference type="Pfam" id="PF11864">
    <property type="entry name" value="DUF3384"/>
    <property type="match status" value="1"/>
</dbReference>
<feature type="compositionally biased region" description="Polar residues" evidence="2">
    <location>
        <begin position="1582"/>
        <end position="1617"/>
    </location>
</feature>
<dbReference type="PROSITE" id="PS50085">
    <property type="entry name" value="RAPGAP"/>
    <property type="match status" value="1"/>
</dbReference>
<feature type="domain" description="Rap-GAP" evidence="3">
    <location>
        <begin position="1318"/>
        <end position="1557"/>
    </location>
</feature>
<dbReference type="InterPro" id="IPR035974">
    <property type="entry name" value="Rap/Ran-GAP_sf"/>
</dbReference>
<gene>
    <name evidence="4" type="ORF">DM02DRAFT_616064</name>
</gene>
<evidence type="ECO:0000313" key="4">
    <source>
        <dbReference type="EMBL" id="PVH98031.1"/>
    </source>
</evidence>
<dbReference type="InterPro" id="IPR016024">
    <property type="entry name" value="ARM-type_fold"/>
</dbReference>
<feature type="region of interest" description="Disordered" evidence="2">
    <location>
        <begin position="1094"/>
        <end position="1125"/>
    </location>
</feature>
<dbReference type="GO" id="GO:0033596">
    <property type="term" value="C:TSC1-TSC2 complex"/>
    <property type="evidence" value="ECO:0007669"/>
    <property type="project" value="TreeGrafter"/>
</dbReference>
<dbReference type="EMBL" id="KZ805422">
    <property type="protein sequence ID" value="PVH98031.1"/>
    <property type="molecule type" value="Genomic_DNA"/>
</dbReference>
<dbReference type="GO" id="GO:0005634">
    <property type="term" value="C:nucleus"/>
    <property type="evidence" value="ECO:0007669"/>
    <property type="project" value="InterPro"/>
</dbReference>
<dbReference type="GO" id="GO:0005096">
    <property type="term" value="F:GTPase activator activity"/>
    <property type="evidence" value="ECO:0007669"/>
    <property type="project" value="UniProtKB-KW"/>
</dbReference>
<dbReference type="GO" id="GO:0051056">
    <property type="term" value="P:regulation of small GTPase mediated signal transduction"/>
    <property type="evidence" value="ECO:0007669"/>
    <property type="project" value="InterPro"/>
</dbReference>
<protein>
    <recommendedName>
        <fullName evidence="3">Rap-GAP domain-containing protein</fullName>
    </recommendedName>
</protein>
<reference evidence="4 5" key="1">
    <citation type="journal article" date="2018" name="Sci. Rep.">
        <title>Comparative genomics provides insights into the lifestyle and reveals functional heterogeneity of dark septate endophytic fungi.</title>
        <authorList>
            <person name="Knapp D.G."/>
            <person name="Nemeth J.B."/>
            <person name="Barry K."/>
            <person name="Hainaut M."/>
            <person name="Henrissat B."/>
            <person name="Johnson J."/>
            <person name="Kuo A."/>
            <person name="Lim J.H.P."/>
            <person name="Lipzen A."/>
            <person name="Nolan M."/>
            <person name="Ohm R.A."/>
            <person name="Tamas L."/>
            <person name="Grigoriev I.V."/>
            <person name="Spatafora J.W."/>
            <person name="Nagy L.G."/>
            <person name="Kovacs G.M."/>
        </authorList>
    </citation>
    <scope>NUCLEOTIDE SEQUENCE [LARGE SCALE GENOMIC DNA]</scope>
    <source>
        <strain evidence="4 5">DSE2036</strain>
    </source>
</reference>
<evidence type="ECO:0000256" key="1">
    <source>
        <dbReference type="ARBA" id="ARBA00022468"/>
    </source>
</evidence>
<dbReference type="Proteomes" id="UP000244855">
    <property type="component" value="Unassembled WGS sequence"/>
</dbReference>
<accession>A0A2V1DJL6</accession>
<feature type="compositionally biased region" description="Polar residues" evidence="2">
    <location>
        <begin position="1094"/>
        <end position="1103"/>
    </location>
</feature>
<feature type="compositionally biased region" description="Low complexity" evidence="2">
    <location>
        <begin position="495"/>
        <end position="505"/>
    </location>
</feature>
<feature type="region of interest" description="Disordered" evidence="2">
    <location>
        <begin position="472"/>
        <end position="507"/>
    </location>
</feature>
<dbReference type="Pfam" id="PF02145">
    <property type="entry name" value="Rap_GAP"/>
    <property type="match status" value="1"/>
</dbReference>
<dbReference type="SUPFAM" id="SSF111347">
    <property type="entry name" value="Rap/Ran-GAP"/>
    <property type="match status" value="1"/>
</dbReference>
<proteinExistence type="predicted"/>
<dbReference type="Gene3D" id="3.40.50.11210">
    <property type="entry name" value="Rap/Ran-GAP"/>
    <property type="match status" value="1"/>
</dbReference>
<evidence type="ECO:0000256" key="2">
    <source>
        <dbReference type="SAM" id="MobiDB-lite"/>
    </source>
</evidence>
<dbReference type="InterPro" id="IPR018515">
    <property type="entry name" value="Tuberin-type_domain"/>
</dbReference>
<feature type="compositionally biased region" description="Polar residues" evidence="2">
    <location>
        <begin position="59"/>
        <end position="68"/>
    </location>
</feature>
<dbReference type="GO" id="GO:0032007">
    <property type="term" value="P:negative regulation of TOR signaling"/>
    <property type="evidence" value="ECO:0007669"/>
    <property type="project" value="TreeGrafter"/>
</dbReference>
<feature type="region of interest" description="Disordered" evidence="2">
    <location>
        <begin position="1558"/>
        <end position="1617"/>
    </location>
</feature>
<dbReference type="InterPro" id="IPR000331">
    <property type="entry name" value="Rap/Ran_GAP_dom"/>
</dbReference>
<feature type="region of interest" description="Disordered" evidence="2">
    <location>
        <begin position="1"/>
        <end position="83"/>
    </location>
</feature>
<dbReference type="InterPro" id="IPR024584">
    <property type="entry name" value="Tuberin_N"/>
</dbReference>
<organism evidence="4 5">
    <name type="scientific">Periconia macrospinosa</name>
    <dbReference type="NCBI Taxonomy" id="97972"/>
    <lineage>
        <taxon>Eukaryota</taxon>
        <taxon>Fungi</taxon>
        <taxon>Dikarya</taxon>
        <taxon>Ascomycota</taxon>
        <taxon>Pezizomycotina</taxon>
        <taxon>Dothideomycetes</taxon>
        <taxon>Pleosporomycetidae</taxon>
        <taxon>Pleosporales</taxon>
        <taxon>Massarineae</taxon>
        <taxon>Periconiaceae</taxon>
        <taxon>Periconia</taxon>
    </lineage>
</organism>
<feature type="compositionally biased region" description="Basic and acidic residues" evidence="2">
    <location>
        <begin position="472"/>
        <end position="492"/>
    </location>
</feature>